<dbReference type="RefSeq" id="WP_270039360.1">
    <property type="nucleotide sequence ID" value="NZ_JAPDOD010000005.1"/>
</dbReference>
<keyword evidence="3" id="KW-1185">Reference proteome</keyword>
<proteinExistence type="predicted"/>
<dbReference type="AlphaFoldDB" id="A0A9X3MPL0"/>
<accession>A0A9X3MPL0</accession>
<evidence type="ECO:0000313" key="2">
    <source>
        <dbReference type="EMBL" id="MDA0160491.1"/>
    </source>
</evidence>
<gene>
    <name evidence="2" type="ORF">OM076_09460</name>
</gene>
<feature type="compositionally biased region" description="Basic and acidic residues" evidence="1">
    <location>
        <begin position="70"/>
        <end position="84"/>
    </location>
</feature>
<dbReference type="EMBL" id="JAPDOD010000005">
    <property type="protein sequence ID" value="MDA0160491.1"/>
    <property type="molecule type" value="Genomic_DNA"/>
</dbReference>
<dbReference type="Proteomes" id="UP001149140">
    <property type="component" value="Unassembled WGS sequence"/>
</dbReference>
<feature type="region of interest" description="Disordered" evidence="1">
    <location>
        <begin position="61"/>
        <end position="84"/>
    </location>
</feature>
<sequence>MDVFTLVSCLIVFGLVATTILLGVFSKRSALDILDWKPTRSPEVEAENEIDDLAQMMEAQNEIRRRRGKPERTLEDVENEWHGS</sequence>
<comment type="caution">
    <text evidence="2">The sequence shown here is derived from an EMBL/GenBank/DDBJ whole genome shotgun (WGS) entry which is preliminary data.</text>
</comment>
<evidence type="ECO:0000256" key="1">
    <source>
        <dbReference type="SAM" id="MobiDB-lite"/>
    </source>
</evidence>
<organism evidence="2 3">
    <name type="scientific">Solirubrobacter ginsenosidimutans</name>
    <dbReference type="NCBI Taxonomy" id="490573"/>
    <lineage>
        <taxon>Bacteria</taxon>
        <taxon>Bacillati</taxon>
        <taxon>Actinomycetota</taxon>
        <taxon>Thermoleophilia</taxon>
        <taxon>Solirubrobacterales</taxon>
        <taxon>Solirubrobacteraceae</taxon>
        <taxon>Solirubrobacter</taxon>
    </lineage>
</organism>
<evidence type="ECO:0000313" key="3">
    <source>
        <dbReference type="Proteomes" id="UP001149140"/>
    </source>
</evidence>
<reference evidence="2" key="1">
    <citation type="submission" date="2022-10" db="EMBL/GenBank/DDBJ databases">
        <title>The WGS of Solirubrobacter ginsenosidimutans DSM 21036.</title>
        <authorList>
            <person name="Jiang Z."/>
        </authorList>
    </citation>
    <scope>NUCLEOTIDE SEQUENCE</scope>
    <source>
        <strain evidence="2">DSM 21036</strain>
    </source>
</reference>
<name>A0A9X3MPL0_9ACTN</name>
<protein>
    <submittedName>
        <fullName evidence="2">Uncharacterized protein</fullName>
    </submittedName>
</protein>